<evidence type="ECO:0000313" key="4">
    <source>
        <dbReference type="EMBL" id="EUA42357.1"/>
    </source>
</evidence>
<dbReference type="InterPro" id="IPR036291">
    <property type="entry name" value="NAD(P)-bd_dom_sf"/>
</dbReference>
<reference evidence="4" key="1">
    <citation type="submission" date="2014-01" db="EMBL/GenBank/DDBJ databases">
        <authorList>
            <person name="Brown-Elliot B."/>
            <person name="Wallace R."/>
            <person name="Lenaerts A."/>
            <person name="Ordway D."/>
            <person name="DeGroote M.A."/>
            <person name="Parker T."/>
            <person name="Sizemore C."/>
            <person name="Tallon L.J."/>
            <person name="Sadzewicz L.K."/>
            <person name="Sengamalay N."/>
            <person name="Fraser C.M."/>
            <person name="Hine E."/>
            <person name="Shefchek K.A."/>
            <person name="Das S.P."/>
            <person name="Tettelin H."/>
        </authorList>
    </citation>
    <scope>NUCLEOTIDE SEQUENCE [LARGE SCALE GENOMIC DNA]</scope>
    <source>
        <strain evidence="4">4042</strain>
    </source>
</reference>
<dbReference type="PRINTS" id="PR00081">
    <property type="entry name" value="GDHRDH"/>
</dbReference>
<comment type="similarity">
    <text evidence="1 3">Belongs to the short-chain dehydrogenases/reductases (SDR) family.</text>
</comment>
<organism evidence="4">
    <name type="scientific">Mycobacterium xenopi 4042</name>
    <dbReference type="NCBI Taxonomy" id="1299334"/>
    <lineage>
        <taxon>Bacteria</taxon>
        <taxon>Bacillati</taxon>
        <taxon>Actinomycetota</taxon>
        <taxon>Actinomycetes</taxon>
        <taxon>Mycobacteriales</taxon>
        <taxon>Mycobacteriaceae</taxon>
        <taxon>Mycobacterium</taxon>
    </lineage>
</organism>
<dbReference type="AlphaFoldDB" id="X8BE17"/>
<dbReference type="Gene3D" id="3.40.50.720">
    <property type="entry name" value="NAD(P)-binding Rossmann-like Domain"/>
    <property type="match status" value="1"/>
</dbReference>
<dbReference type="PRINTS" id="PR00080">
    <property type="entry name" value="SDRFAMILY"/>
</dbReference>
<gene>
    <name evidence="4" type="ORF">I553_6217</name>
</gene>
<evidence type="ECO:0000256" key="2">
    <source>
        <dbReference type="ARBA" id="ARBA00023002"/>
    </source>
</evidence>
<evidence type="ECO:0000256" key="3">
    <source>
        <dbReference type="RuleBase" id="RU000363"/>
    </source>
</evidence>
<proteinExistence type="inferred from homology"/>
<protein>
    <submittedName>
        <fullName evidence="4">Short chain dehydrogenase family protein</fullName>
    </submittedName>
</protein>
<accession>X8BE17</accession>
<dbReference type="EMBL" id="JAOB01000042">
    <property type="protein sequence ID" value="EUA42357.1"/>
    <property type="molecule type" value="Genomic_DNA"/>
</dbReference>
<dbReference type="PATRIC" id="fig|1299334.3.peg.4378"/>
<dbReference type="GO" id="GO:0016491">
    <property type="term" value="F:oxidoreductase activity"/>
    <property type="evidence" value="ECO:0007669"/>
    <property type="project" value="UniProtKB-KW"/>
</dbReference>
<keyword evidence="2" id="KW-0560">Oxidoreductase</keyword>
<evidence type="ECO:0000256" key="1">
    <source>
        <dbReference type="ARBA" id="ARBA00006484"/>
    </source>
</evidence>
<dbReference type="Pfam" id="PF00106">
    <property type="entry name" value="adh_short"/>
    <property type="match status" value="1"/>
</dbReference>
<comment type="caution">
    <text evidence="4">The sequence shown here is derived from an EMBL/GenBank/DDBJ whole genome shotgun (WGS) entry which is preliminary data.</text>
</comment>
<sequence>MPAGVAAASAPIPNINIMLRRFISATGARYKARPPKQRKVMENSRIALITGATSGLGQAVACALAEQGMHVLLHGRDRERTANAADQIQASGGSVQTYLADLSSLRETRDLAEQVSAEHPVIHLLINNAGIGPGRPPYRKRILSADGYELRFAVNYLAPVLLARKLVPALNTGAPARIVNVASAGQAPIDFADLRMDHHYTGTRAYYRSKFALVAFTFDFAAQLSDTAITVNCLHPASLMNTRMVRQAWIPPVSSVSTGVKAVMNLAVEPVGAAVTGATSMAVAKPRRIARRTTLPSNRGCVR</sequence>
<dbReference type="PANTHER" id="PTHR24320:SF148">
    <property type="entry name" value="NAD(P)-BINDING ROSSMANN-FOLD SUPERFAMILY PROTEIN"/>
    <property type="match status" value="1"/>
</dbReference>
<dbReference type="InterPro" id="IPR002347">
    <property type="entry name" value="SDR_fam"/>
</dbReference>
<name>X8BE17_MYCXE</name>
<dbReference type="PANTHER" id="PTHR24320">
    <property type="entry name" value="RETINOL DEHYDROGENASE"/>
    <property type="match status" value="1"/>
</dbReference>
<dbReference type="SUPFAM" id="SSF51735">
    <property type="entry name" value="NAD(P)-binding Rossmann-fold domains"/>
    <property type="match status" value="1"/>
</dbReference>